<sequence>MFTKTQKAKSDNIYEKEVKSHIAPKDGFTHVLMINSLSKWINQLFGVEDKYTTQIDNILTKMQKEGYEIISVEHTAIKNQGLFKDMEGFHTLISYK</sequence>
<reference evidence="1" key="1">
    <citation type="journal article" date="2016" name="Appl. Microbiol. Biotechnol.">
        <title>Adhesion of the genome-sequenced Lactococcus lactis subsp. cremoris IBB477 strain is mediated by specific molecular determinants.</title>
        <authorList>
            <person name="Radziwill-Bienkowska J.M."/>
            <person name="Le D.T."/>
            <person name="Szczesny P."/>
            <person name="Duviau M.P."/>
            <person name="Aleksandrzak-Piekarczyk T."/>
            <person name="Loubiere P."/>
            <person name="Mercier-Bonin M."/>
            <person name="Bardowski J.K."/>
            <person name="Kowalczyk M."/>
        </authorList>
    </citation>
    <scope>NUCLEOTIDE SEQUENCE [LARGE SCALE GENOMIC DNA]</scope>
    <source>
        <strain evidence="1">IBB477</strain>
    </source>
</reference>
<dbReference type="AlphaFoldDB" id="A0A1E7G5Y2"/>
<evidence type="ECO:0000313" key="1">
    <source>
        <dbReference type="EMBL" id="OEU40376.1"/>
    </source>
</evidence>
<comment type="caution">
    <text evidence="1">The sequence shown here is derived from an EMBL/GenBank/DDBJ whole genome shotgun (WGS) entry which is preliminary data.</text>
</comment>
<name>A0A1E7G5Y2_LACLC</name>
<protein>
    <submittedName>
        <fullName evidence="1">Uncharacterized protein</fullName>
    </submittedName>
</protein>
<dbReference type="EMBL" id="JMMZ01000008">
    <property type="protein sequence ID" value="OEU40376.1"/>
    <property type="molecule type" value="Genomic_DNA"/>
</dbReference>
<dbReference type="Proteomes" id="UP000176236">
    <property type="component" value="Chromosome"/>
</dbReference>
<gene>
    <name evidence="1" type="ORF">AJ89_03820</name>
</gene>
<organism evidence="1">
    <name type="scientific">Lactococcus cremoris subsp. cremoris IBB477</name>
    <dbReference type="NCBI Taxonomy" id="1449093"/>
    <lineage>
        <taxon>Bacteria</taxon>
        <taxon>Bacillati</taxon>
        <taxon>Bacillota</taxon>
        <taxon>Bacilli</taxon>
        <taxon>Lactobacillales</taxon>
        <taxon>Streptococcaceae</taxon>
        <taxon>Lactococcus</taxon>
        <taxon>Lactococcus cremoris subsp. cremoris</taxon>
    </lineage>
</organism>
<proteinExistence type="predicted"/>
<accession>A0A1E7G5Y2</accession>